<evidence type="ECO:0000256" key="4">
    <source>
        <dbReference type="RuleBase" id="RU281113"/>
    </source>
</evidence>
<dbReference type="GO" id="GO:0004896">
    <property type="term" value="F:cytokine receptor activity"/>
    <property type="evidence" value="ECO:0007669"/>
    <property type="project" value="UniProtKB-UniRule"/>
</dbReference>
<dbReference type="InterPro" id="IPR003961">
    <property type="entry name" value="FN3_dom"/>
</dbReference>
<proteinExistence type="inferred from homology"/>
<reference evidence="7" key="1">
    <citation type="submission" date="2024-04" db="EMBL/GenBank/DDBJ databases">
        <title>Salinicola lusitanus LLJ914,a marine bacterium isolated from the Okinawa Trough.</title>
        <authorList>
            <person name="Li J."/>
        </authorList>
    </citation>
    <scope>NUCLEOTIDE SEQUENCE [LARGE SCALE GENOMIC DNA]</scope>
</reference>
<keyword evidence="2" id="KW-1015">Disulfide bond</keyword>
<comment type="caution">
    <text evidence="6">The sequence shown here is derived from an EMBL/GenBank/DDBJ whole genome shotgun (WGS) entry which is preliminary data.</text>
</comment>
<keyword evidence="4" id="KW-0393">Immunoglobulin domain</keyword>
<evidence type="ECO:0000256" key="1">
    <source>
        <dbReference type="ARBA" id="ARBA00022729"/>
    </source>
</evidence>
<dbReference type="PANTHER" id="PTHR48485:SF4">
    <property type="entry name" value="INTERLEUKIN-12 SUBUNIT BETA"/>
    <property type="match status" value="1"/>
</dbReference>
<accession>A0AAW0PIT4</accession>
<keyword evidence="7" id="KW-1185">Reference proteome</keyword>
<dbReference type="Gene3D" id="2.60.40.10">
    <property type="entry name" value="Immunoglobulins"/>
    <property type="match status" value="2"/>
</dbReference>
<dbReference type="InterPro" id="IPR050676">
    <property type="entry name" value="IL-12"/>
</dbReference>
<dbReference type="CDD" id="cd00063">
    <property type="entry name" value="FN3"/>
    <property type="match status" value="1"/>
</dbReference>
<comment type="subcellular location">
    <subcellularLocation>
        <location evidence="4">Secreted</location>
    </subcellularLocation>
</comment>
<name>A0AAW0PIT4_9GOBI</name>
<protein>
    <recommendedName>
        <fullName evidence="4">Interleukin-12 subunit beta</fullName>
        <shortName evidence="4">IL-12B</shortName>
    </recommendedName>
    <alternativeName>
        <fullName evidence="4">Cytotoxic lymphocyte maturation factor 40 kDa subunit</fullName>
    </alternativeName>
    <alternativeName>
        <fullName evidence="4">IL-12 subunit p40</fullName>
    </alternativeName>
</protein>
<dbReference type="InterPro" id="IPR036116">
    <property type="entry name" value="FN3_sf"/>
</dbReference>
<dbReference type="PANTHER" id="PTHR48485">
    <property type="entry name" value="INTERLEUKIN-12 SUBUNIT BETA-RELATED"/>
    <property type="match status" value="1"/>
</dbReference>
<dbReference type="GO" id="GO:0005615">
    <property type="term" value="C:extracellular space"/>
    <property type="evidence" value="ECO:0007669"/>
    <property type="project" value="UniProtKB-KW"/>
</dbReference>
<keyword evidence="4" id="KW-0202">Cytokine</keyword>
<organism evidence="6 7">
    <name type="scientific">Mugilogobius chulae</name>
    <name type="common">yellowstripe goby</name>
    <dbReference type="NCBI Taxonomy" id="88201"/>
    <lineage>
        <taxon>Eukaryota</taxon>
        <taxon>Metazoa</taxon>
        <taxon>Chordata</taxon>
        <taxon>Craniata</taxon>
        <taxon>Vertebrata</taxon>
        <taxon>Euteleostomi</taxon>
        <taxon>Actinopterygii</taxon>
        <taxon>Neopterygii</taxon>
        <taxon>Teleostei</taxon>
        <taxon>Neoteleostei</taxon>
        <taxon>Acanthomorphata</taxon>
        <taxon>Gobiaria</taxon>
        <taxon>Gobiiformes</taxon>
        <taxon>Gobioidei</taxon>
        <taxon>Gobiidae</taxon>
        <taxon>Gobionellinae</taxon>
        <taxon>Mugilogobius</taxon>
    </lineage>
</organism>
<dbReference type="InterPro" id="IPR015528">
    <property type="entry name" value="IL-12_beta"/>
</dbReference>
<dbReference type="SUPFAM" id="SSF49265">
    <property type="entry name" value="Fibronectin type III"/>
    <property type="match status" value="2"/>
</dbReference>
<dbReference type="Pfam" id="PF10420">
    <property type="entry name" value="IL12p40_C"/>
    <property type="match status" value="1"/>
</dbReference>
<gene>
    <name evidence="4" type="primary">IL12B</name>
    <name evidence="6" type="ORF">WMY93_008195</name>
</gene>
<keyword evidence="1 4" id="KW-0732">Signal</keyword>
<comment type="subunit">
    <text evidence="4">Heterodimer with IL12A; disulfide-linked. The heterodimer is known as interleukin IL-12.</text>
</comment>
<feature type="signal peptide" evidence="4">
    <location>
        <begin position="1"/>
        <end position="22"/>
    </location>
</feature>
<dbReference type="InterPro" id="IPR019482">
    <property type="entry name" value="IL-12_beta_cen-dom"/>
</dbReference>
<evidence type="ECO:0000256" key="2">
    <source>
        <dbReference type="ARBA" id="ARBA00023157"/>
    </source>
</evidence>
<dbReference type="PROSITE" id="PS50853">
    <property type="entry name" value="FN3"/>
    <property type="match status" value="1"/>
</dbReference>
<dbReference type="GO" id="GO:0005125">
    <property type="term" value="F:cytokine activity"/>
    <property type="evidence" value="ECO:0007669"/>
    <property type="project" value="UniProtKB-KW"/>
</dbReference>
<feature type="domain" description="Fibronectin type-III" evidence="5">
    <location>
        <begin position="162"/>
        <end position="262"/>
    </location>
</feature>
<comment type="similarity">
    <text evidence="4">Belongs to the IL-12B family.</text>
</comment>
<evidence type="ECO:0000313" key="7">
    <source>
        <dbReference type="Proteomes" id="UP001460270"/>
    </source>
</evidence>
<evidence type="ECO:0000256" key="3">
    <source>
        <dbReference type="ARBA" id="ARBA00023180"/>
    </source>
</evidence>
<keyword evidence="4" id="KW-0964">Secreted</keyword>
<dbReference type="Proteomes" id="UP001460270">
    <property type="component" value="Unassembled WGS sequence"/>
</dbReference>
<evidence type="ECO:0000259" key="5">
    <source>
        <dbReference type="PROSITE" id="PS50853"/>
    </source>
</evidence>
<feature type="chain" id="PRO_5043104831" description="Interleukin-12 subunit beta" evidence="4">
    <location>
        <begin position="23"/>
        <end position="274"/>
    </location>
</feature>
<dbReference type="InterPro" id="IPR013783">
    <property type="entry name" value="Ig-like_fold"/>
</dbReference>
<evidence type="ECO:0000313" key="6">
    <source>
        <dbReference type="EMBL" id="KAK7925885.1"/>
    </source>
</evidence>
<keyword evidence="3 4" id="KW-0325">Glycoprotein</keyword>
<sequence>MMGKLVFLVLFGMLCFFSRSLSANLERLMDNVVVLRVRDIDGSEVPVDISCGEAFEGHPVIWKKNDYIHCSTPNYRGSFNCHWTKKKIRSDASVLLVKGHRNQESVPCEVESSGSRMWCDDMNCPYKEEQHQISVTVYMSSMWRLEAYTKAFYLRDIVTPGRLPNLHFVKENNDDNNNSVFKWDYPESWQKPSSYFSLLFQVKVVARGETCHSEEHIRMNVTSQTEYTVDVKARRYVFCVRAQDKHTGGPWSHWSNCSMNSPNGGTPCEQRQTA</sequence>
<dbReference type="PRINTS" id="PR01928">
    <property type="entry name" value="INTRLEUKN12B"/>
</dbReference>
<dbReference type="EMBL" id="JBBPFD010000005">
    <property type="protein sequence ID" value="KAK7925885.1"/>
    <property type="molecule type" value="Genomic_DNA"/>
</dbReference>
<dbReference type="AlphaFoldDB" id="A0AAW0PIT4"/>